<dbReference type="PRINTS" id="PR00958">
    <property type="entry name" value="HOMSERKINASE"/>
</dbReference>
<feature type="domain" description="GHMP kinase C-terminal" evidence="15">
    <location>
        <begin position="209"/>
        <end position="261"/>
    </location>
</feature>
<evidence type="ECO:0000259" key="15">
    <source>
        <dbReference type="Pfam" id="PF08544"/>
    </source>
</evidence>
<keyword evidence="6 13" id="KW-0808">Transferase</keyword>
<dbReference type="Gene3D" id="3.30.70.890">
    <property type="entry name" value="GHMP kinase, C-terminal domain"/>
    <property type="match status" value="1"/>
</dbReference>
<evidence type="ECO:0000256" key="3">
    <source>
        <dbReference type="ARBA" id="ARBA00012078"/>
    </source>
</evidence>
<dbReference type="SUPFAM" id="SSF55060">
    <property type="entry name" value="GHMP Kinase, C-terminal domain"/>
    <property type="match status" value="1"/>
</dbReference>
<dbReference type="EMBL" id="WHNX01000031">
    <property type="protein sequence ID" value="MPW26915.1"/>
    <property type="molecule type" value="Genomic_DNA"/>
</dbReference>
<comment type="catalytic activity">
    <reaction evidence="11 13">
        <text>L-homoserine + ATP = O-phospho-L-homoserine + ADP + H(+)</text>
        <dbReference type="Rhea" id="RHEA:13985"/>
        <dbReference type="ChEBI" id="CHEBI:15378"/>
        <dbReference type="ChEBI" id="CHEBI:30616"/>
        <dbReference type="ChEBI" id="CHEBI:57476"/>
        <dbReference type="ChEBI" id="CHEBI:57590"/>
        <dbReference type="ChEBI" id="CHEBI:456216"/>
        <dbReference type="EC" id="2.7.1.39"/>
    </reaction>
</comment>
<dbReference type="GO" id="GO:0005737">
    <property type="term" value="C:cytoplasm"/>
    <property type="evidence" value="ECO:0007669"/>
    <property type="project" value="UniProtKB-SubCell"/>
</dbReference>
<dbReference type="GO" id="GO:0005524">
    <property type="term" value="F:ATP binding"/>
    <property type="evidence" value="ECO:0007669"/>
    <property type="project" value="UniProtKB-UniRule"/>
</dbReference>
<dbReference type="InterPro" id="IPR036554">
    <property type="entry name" value="GHMP_kinase_C_sf"/>
</dbReference>
<protein>
    <recommendedName>
        <fullName evidence="4 13">Homoserine kinase</fullName>
        <shortName evidence="13">HK</shortName>
        <shortName evidence="13">HSK</shortName>
        <ecNumber evidence="3 13">2.7.1.39</ecNumber>
    </recommendedName>
</protein>
<comment type="subcellular location">
    <subcellularLocation>
        <location evidence="13">Cytoplasm</location>
    </subcellularLocation>
</comment>
<dbReference type="PANTHER" id="PTHR20861:SF1">
    <property type="entry name" value="HOMOSERINE KINASE"/>
    <property type="match status" value="1"/>
</dbReference>
<comment type="caution">
    <text evidence="16">The sequence shown here is derived from an EMBL/GenBank/DDBJ whole genome shotgun (WGS) entry which is preliminary data.</text>
</comment>
<keyword evidence="9 13" id="KW-0418">Kinase</keyword>
<evidence type="ECO:0000256" key="4">
    <source>
        <dbReference type="ARBA" id="ARBA00017858"/>
    </source>
</evidence>
<dbReference type="SUPFAM" id="SSF54211">
    <property type="entry name" value="Ribosomal protein S5 domain 2-like"/>
    <property type="match status" value="1"/>
</dbReference>
<dbReference type="InterPro" id="IPR013750">
    <property type="entry name" value="GHMP_kinase_C_dom"/>
</dbReference>
<dbReference type="Pfam" id="PF00288">
    <property type="entry name" value="GHMP_kinases_N"/>
    <property type="match status" value="1"/>
</dbReference>
<dbReference type="PROSITE" id="PS00627">
    <property type="entry name" value="GHMP_KINASES_ATP"/>
    <property type="match status" value="1"/>
</dbReference>
<evidence type="ECO:0000256" key="5">
    <source>
        <dbReference type="ARBA" id="ARBA00022605"/>
    </source>
</evidence>
<name>A0A6A7KC30_9FIRM</name>
<dbReference type="PIRSF" id="PIRSF000676">
    <property type="entry name" value="Homoser_kin"/>
    <property type="match status" value="1"/>
</dbReference>
<organism evidence="16 17">
    <name type="scientific">Alkalibaculum sporogenes</name>
    <dbReference type="NCBI Taxonomy" id="2655001"/>
    <lineage>
        <taxon>Bacteria</taxon>
        <taxon>Bacillati</taxon>
        <taxon>Bacillota</taxon>
        <taxon>Clostridia</taxon>
        <taxon>Eubacteriales</taxon>
        <taxon>Eubacteriaceae</taxon>
        <taxon>Alkalibaculum</taxon>
    </lineage>
</organism>
<dbReference type="HAMAP" id="MF_00384">
    <property type="entry name" value="Homoser_kinase"/>
    <property type="match status" value="1"/>
</dbReference>
<dbReference type="InterPro" id="IPR020568">
    <property type="entry name" value="Ribosomal_Su5_D2-typ_SF"/>
</dbReference>
<keyword evidence="5 13" id="KW-0028">Amino-acid biosynthesis</keyword>
<comment type="similarity">
    <text evidence="2 13">Belongs to the GHMP kinase family. Homoserine kinase subfamily.</text>
</comment>
<evidence type="ECO:0000259" key="14">
    <source>
        <dbReference type="Pfam" id="PF00288"/>
    </source>
</evidence>
<keyword evidence="13" id="KW-0963">Cytoplasm</keyword>
<dbReference type="InterPro" id="IPR000870">
    <property type="entry name" value="Homoserine_kinase"/>
</dbReference>
<evidence type="ECO:0000256" key="11">
    <source>
        <dbReference type="ARBA" id="ARBA00049375"/>
    </source>
</evidence>
<dbReference type="GO" id="GO:0009088">
    <property type="term" value="P:threonine biosynthetic process"/>
    <property type="evidence" value="ECO:0007669"/>
    <property type="project" value="UniProtKB-UniRule"/>
</dbReference>
<proteinExistence type="inferred from homology"/>
<keyword evidence="10 13" id="KW-0067">ATP-binding</keyword>
<reference evidence="16 17" key="1">
    <citation type="submission" date="2019-10" db="EMBL/GenBank/DDBJ databases">
        <title>Alkalibaculum tamaniensis sp.nov., a new alkaliphilic acetogen, isolated on methoxylated aromatics from a mud volcano.</title>
        <authorList>
            <person name="Khomyakova M.A."/>
            <person name="Merkel A.Y."/>
            <person name="Bonch-Osmolovskaya E.A."/>
            <person name="Slobodkin A.I."/>
        </authorList>
    </citation>
    <scope>NUCLEOTIDE SEQUENCE [LARGE SCALE GENOMIC DNA]</scope>
    <source>
        <strain evidence="16 17">M08DMB</strain>
    </source>
</reference>
<dbReference type="UniPathway" id="UPA00050">
    <property type="reaction ID" value="UER00064"/>
</dbReference>
<evidence type="ECO:0000256" key="7">
    <source>
        <dbReference type="ARBA" id="ARBA00022697"/>
    </source>
</evidence>
<feature type="binding site" evidence="13">
    <location>
        <begin position="83"/>
        <end position="93"/>
    </location>
    <ligand>
        <name>ATP</name>
        <dbReference type="ChEBI" id="CHEBI:30616"/>
    </ligand>
</feature>
<evidence type="ECO:0000256" key="13">
    <source>
        <dbReference type="HAMAP-Rule" id="MF_00384"/>
    </source>
</evidence>
<evidence type="ECO:0000313" key="17">
    <source>
        <dbReference type="Proteomes" id="UP000440004"/>
    </source>
</evidence>
<dbReference type="NCBIfam" id="NF002288">
    <property type="entry name" value="PRK01212.1-4"/>
    <property type="match status" value="1"/>
</dbReference>
<evidence type="ECO:0000256" key="9">
    <source>
        <dbReference type="ARBA" id="ARBA00022777"/>
    </source>
</evidence>
<evidence type="ECO:0000256" key="12">
    <source>
        <dbReference type="ARBA" id="ARBA00049954"/>
    </source>
</evidence>
<evidence type="ECO:0000256" key="2">
    <source>
        <dbReference type="ARBA" id="ARBA00007370"/>
    </source>
</evidence>
<dbReference type="AlphaFoldDB" id="A0A6A7KC30"/>
<gene>
    <name evidence="13" type="primary">thrB</name>
    <name evidence="16" type="ORF">GC105_14105</name>
</gene>
<feature type="domain" description="GHMP kinase N-terminal" evidence="14">
    <location>
        <begin position="51"/>
        <end position="136"/>
    </location>
</feature>
<comment type="function">
    <text evidence="12 13">Catalyzes the ATP-dependent phosphorylation of L-homoserine to L-homoserine phosphate.</text>
</comment>
<dbReference type="InterPro" id="IPR006204">
    <property type="entry name" value="GHMP_kinase_N_dom"/>
</dbReference>
<dbReference type="Proteomes" id="UP000440004">
    <property type="component" value="Unassembled WGS sequence"/>
</dbReference>
<dbReference type="EC" id="2.7.1.39" evidence="3 13"/>
<sequence>MYKISVPATTANIGPGFDSFGLALKMYNHFTICSSQKLDFENCKIKKWEDNLVYTSAMKVFETYYDSKNHPKGMYIKFDTTIPFSRGLGSSATCIVAGVVGANLLLGQPYSDDDLFKMAVDIEGHPDNIAPAFFGGLNITSKQNNAVLRKKVEVSSTYSFYLIIPSFRLSTNNSRFVLPDNISLQDATTNISNATLLILSLIDGDSKMLKSISADTLHEPYRKVLIPGYDEIKKNALKHGALGCFLSGAGPSIFCIVEDRNRFVEGMLPSIKQLDNNWTLKHLGVDYEGVTYTNI</sequence>
<dbReference type="InterPro" id="IPR006203">
    <property type="entry name" value="GHMP_knse_ATP-bd_CS"/>
</dbReference>
<evidence type="ECO:0000313" key="16">
    <source>
        <dbReference type="EMBL" id="MPW26915.1"/>
    </source>
</evidence>
<evidence type="ECO:0000256" key="6">
    <source>
        <dbReference type="ARBA" id="ARBA00022679"/>
    </source>
</evidence>
<keyword evidence="7 13" id="KW-0791">Threonine biosynthesis</keyword>
<evidence type="ECO:0000256" key="8">
    <source>
        <dbReference type="ARBA" id="ARBA00022741"/>
    </source>
</evidence>
<keyword evidence="17" id="KW-1185">Reference proteome</keyword>
<dbReference type="GO" id="GO:0004413">
    <property type="term" value="F:homoserine kinase activity"/>
    <property type="evidence" value="ECO:0007669"/>
    <property type="project" value="UniProtKB-UniRule"/>
</dbReference>
<comment type="pathway">
    <text evidence="1 13">Amino-acid biosynthesis; L-threonine biosynthesis; L-threonine from L-aspartate: step 4/5.</text>
</comment>
<evidence type="ECO:0000256" key="10">
    <source>
        <dbReference type="ARBA" id="ARBA00022840"/>
    </source>
</evidence>
<dbReference type="InterPro" id="IPR014721">
    <property type="entry name" value="Ribsml_uS5_D2-typ_fold_subgr"/>
</dbReference>
<dbReference type="RefSeq" id="WP_152806096.1">
    <property type="nucleotide sequence ID" value="NZ_WHNX01000031.1"/>
</dbReference>
<dbReference type="Pfam" id="PF08544">
    <property type="entry name" value="GHMP_kinases_C"/>
    <property type="match status" value="1"/>
</dbReference>
<dbReference type="NCBIfam" id="TIGR00191">
    <property type="entry name" value="thrB"/>
    <property type="match status" value="1"/>
</dbReference>
<dbReference type="Gene3D" id="3.30.230.10">
    <property type="match status" value="1"/>
</dbReference>
<keyword evidence="8 13" id="KW-0547">Nucleotide-binding</keyword>
<accession>A0A6A7KC30</accession>
<dbReference type="PANTHER" id="PTHR20861">
    <property type="entry name" value="HOMOSERINE/4-DIPHOSPHOCYTIDYL-2-C-METHYL-D-ERYTHRITOL KINASE"/>
    <property type="match status" value="1"/>
</dbReference>
<evidence type="ECO:0000256" key="1">
    <source>
        <dbReference type="ARBA" id="ARBA00005015"/>
    </source>
</evidence>